<evidence type="ECO:0000313" key="3">
    <source>
        <dbReference type="Proteomes" id="UP000654075"/>
    </source>
</evidence>
<evidence type="ECO:0000256" key="1">
    <source>
        <dbReference type="SAM" id="MobiDB-lite"/>
    </source>
</evidence>
<feature type="region of interest" description="Disordered" evidence="1">
    <location>
        <begin position="1"/>
        <end position="49"/>
    </location>
</feature>
<name>A0A813D6Y7_POLGL</name>
<accession>A0A813D6Y7</accession>
<feature type="non-terminal residue" evidence="2">
    <location>
        <position position="146"/>
    </location>
</feature>
<gene>
    <name evidence="2" type="ORF">PGLA1383_LOCUS460</name>
</gene>
<dbReference type="Proteomes" id="UP000654075">
    <property type="component" value="Unassembled WGS sequence"/>
</dbReference>
<protein>
    <submittedName>
        <fullName evidence="2">Uncharacterized protein</fullName>
    </submittedName>
</protein>
<organism evidence="2 3">
    <name type="scientific">Polarella glacialis</name>
    <name type="common">Dinoflagellate</name>
    <dbReference type="NCBI Taxonomy" id="89957"/>
    <lineage>
        <taxon>Eukaryota</taxon>
        <taxon>Sar</taxon>
        <taxon>Alveolata</taxon>
        <taxon>Dinophyceae</taxon>
        <taxon>Suessiales</taxon>
        <taxon>Suessiaceae</taxon>
        <taxon>Polarella</taxon>
    </lineage>
</organism>
<feature type="compositionally biased region" description="Basic and acidic residues" evidence="1">
    <location>
        <begin position="1"/>
        <end position="23"/>
    </location>
</feature>
<evidence type="ECO:0000313" key="2">
    <source>
        <dbReference type="EMBL" id="CAE8581433.1"/>
    </source>
</evidence>
<sequence>ASSSEKEKEGGGLHHKRSDASESHKRRRTPRGKFSQGLRCGDHTGTELSTRAEATEAVMWLLTETSALLAATWGHAMPIPASLLDARLAAERPGLFWSATHPGCSLPLATLAEALLDEEMATRHMVNNRLCLSPSSAASDAAALRA</sequence>
<dbReference type="EMBL" id="CAJNNV010000092">
    <property type="protein sequence ID" value="CAE8581433.1"/>
    <property type="molecule type" value="Genomic_DNA"/>
</dbReference>
<dbReference type="AlphaFoldDB" id="A0A813D6Y7"/>
<reference evidence="2" key="1">
    <citation type="submission" date="2021-02" db="EMBL/GenBank/DDBJ databases">
        <authorList>
            <person name="Dougan E. K."/>
            <person name="Rhodes N."/>
            <person name="Thang M."/>
            <person name="Chan C."/>
        </authorList>
    </citation>
    <scope>NUCLEOTIDE SEQUENCE</scope>
</reference>
<proteinExistence type="predicted"/>
<comment type="caution">
    <text evidence="2">The sequence shown here is derived from an EMBL/GenBank/DDBJ whole genome shotgun (WGS) entry which is preliminary data.</text>
</comment>
<keyword evidence="3" id="KW-1185">Reference proteome</keyword>